<accession>D1LWZ8</accession>
<feature type="transmembrane region" description="Helical" evidence="16">
    <location>
        <begin position="470"/>
        <end position="491"/>
    </location>
</feature>
<dbReference type="GO" id="GO:0046872">
    <property type="term" value="F:metal ion binding"/>
    <property type="evidence" value="ECO:0007669"/>
    <property type="project" value="UniProtKB-KW"/>
</dbReference>
<proteinExistence type="evidence at transcript level"/>
<feature type="transmembrane region" description="Helical" evidence="16">
    <location>
        <begin position="258"/>
        <end position="277"/>
    </location>
</feature>
<evidence type="ECO:0000256" key="5">
    <source>
        <dbReference type="ARBA" id="ARBA00022723"/>
    </source>
</evidence>
<keyword evidence="12" id="KW-0325">Glycoprotein</keyword>
<keyword evidence="3" id="KW-1003">Cell membrane</keyword>
<keyword evidence="10 16" id="KW-0472">Membrane</keyword>
<keyword evidence="5 13" id="KW-0479">Metal-binding</keyword>
<feature type="binding site" evidence="13">
    <location>
        <position position="443"/>
    </location>
    <ligand>
        <name>Na(+)</name>
        <dbReference type="ChEBI" id="CHEBI:29101"/>
        <label>1</label>
    </ligand>
</feature>
<evidence type="ECO:0000256" key="9">
    <source>
        <dbReference type="ARBA" id="ARBA00023053"/>
    </source>
</evidence>
<dbReference type="PROSITE" id="PS00610">
    <property type="entry name" value="NA_NEUROTRAN_SYMP_1"/>
    <property type="match status" value="1"/>
</dbReference>
<evidence type="ECO:0000256" key="10">
    <source>
        <dbReference type="ARBA" id="ARBA00023136"/>
    </source>
</evidence>
<evidence type="ECO:0000313" key="17">
    <source>
        <dbReference type="EMBL" id="ACY92504.1"/>
    </source>
</evidence>
<evidence type="ECO:0000256" key="12">
    <source>
        <dbReference type="ARBA" id="ARBA00023180"/>
    </source>
</evidence>
<feature type="transmembrane region" description="Helical" evidence="16">
    <location>
        <begin position="545"/>
        <end position="564"/>
    </location>
</feature>
<comment type="similarity">
    <text evidence="15">Belongs to the sodium:neurotransmitter symporter (SNF) (TC 2.A.22) family.</text>
</comment>
<dbReference type="GO" id="GO:0015874">
    <property type="term" value="P:norepinephrine transport"/>
    <property type="evidence" value="ECO:0007669"/>
    <property type="project" value="TreeGrafter"/>
</dbReference>
<dbReference type="GO" id="GO:0051583">
    <property type="term" value="P:dopamine uptake involved in synaptic transmission"/>
    <property type="evidence" value="ECO:0007669"/>
    <property type="project" value="TreeGrafter"/>
</dbReference>
<feature type="transmembrane region" description="Helical" evidence="16">
    <location>
        <begin position="139"/>
        <end position="167"/>
    </location>
</feature>
<dbReference type="PROSITE" id="PS00754">
    <property type="entry name" value="NA_NEUROTRAN_SYMP_2"/>
    <property type="match status" value="1"/>
</dbReference>
<sequence length="655" mass="73320">MVEGEKDSYGKSPNYGRIGLESVDINSEKEAITNSKEAEVIECTLMRADQTGGPKDGRETWSKKVDFLLSVIGFCIDLANVWRFPYLCYKNGGGAFLIPYIIMLVVGGIPLFYMELALGQYNRTGAITLWKKLCPLFKGIGWAVVMIAFYVDFYYNVIISWAFYYFFASFTTVLPWSHCDNEFNTELCFLPTEGPEYFVPLMAYNDSMSDLPEGFGIDFNGTTQYVYINKTVSAATEYFERGVFQLHEADGVSYLGNIRWQLVLCLMAVYIICYFSLWKGIKASGKVVWFTATFPYLVLFILLIRGVTLPGARKGIAYYLIPDWGRLQSSEVWIDAATQIFFSLGPGFGVLLAFSSYNKFNNNVYRDALVTSSINCLTSFGSGFVIFSVLGYMAERQGLEVGEVATEGPGLVFIVYPEALSTMPGSTFWSLIFFAMLITLGLDSSFGGSEAILTGVSDEFPKSIKPHREIFVGCLFAFYFVIGLTMCTQGGPYVVSLLDAYVAGYSILWAVLFEAVAVSWFYGYKRFCGDIAEMLGSGPGPYWRICWPYICPIFLMFNIAFGLYGYKPLTYDDYVYPPWANAVGWMLAISSMSCIPIFAVYILITTPGTLKERLVKATKTPNQRAAREAYDRVGQINGNVADFKLDSSQCKIDHV</sequence>
<feature type="transmembrane region" description="Helical" evidence="16">
    <location>
        <begin position="289"/>
        <end position="312"/>
    </location>
</feature>
<dbReference type="GO" id="GO:0005330">
    <property type="term" value="F:dopamine:sodium symporter activity"/>
    <property type="evidence" value="ECO:0007669"/>
    <property type="project" value="TreeGrafter"/>
</dbReference>
<evidence type="ECO:0000256" key="13">
    <source>
        <dbReference type="PIRSR" id="PIRSR600175-1"/>
    </source>
</evidence>
<evidence type="ECO:0000256" key="7">
    <source>
        <dbReference type="ARBA" id="ARBA00022847"/>
    </source>
</evidence>
<dbReference type="KEGG" id="sko:100313588"/>
<dbReference type="PANTHER" id="PTHR11616:SF320">
    <property type="entry name" value="SODIUM-DEPENDENT NORADRENALINE TRANSPORTER"/>
    <property type="match status" value="1"/>
</dbReference>
<evidence type="ECO:0000256" key="6">
    <source>
        <dbReference type="ARBA" id="ARBA00022775"/>
    </source>
</evidence>
<feature type="transmembrane region" description="Helical" evidence="16">
    <location>
        <begin position="428"/>
        <end position="449"/>
    </location>
</feature>
<feature type="transmembrane region" description="Helical" evidence="16">
    <location>
        <begin position="374"/>
        <end position="394"/>
    </location>
</feature>
<dbReference type="GO" id="GO:0006865">
    <property type="term" value="P:amino acid transport"/>
    <property type="evidence" value="ECO:0007669"/>
    <property type="project" value="TreeGrafter"/>
</dbReference>
<dbReference type="AlphaFoldDB" id="D1LWZ8"/>
<dbReference type="SUPFAM" id="SSF161070">
    <property type="entry name" value="SNF-like"/>
    <property type="match status" value="1"/>
</dbReference>
<feature type="transmembrane region" description="Helical" evidence="16">
    <location>
        <begin position="503"/>
        <end position="524"/>
    </location>
</feature>
<feature type="binding site" evidence="13">
    <location>
        <position position="444"/>
    </location>
    <ligand>
        <name>Na(+)</name>
        <dbReference type="ChEBI" id="CHEBI:29101"/>
        <label>1</label>
    </ligand>
</feature>
<dbReference type="GO" id="GO:0030424">
    <property type="term" value="C:axon"/>
    <property type="evidence" value="ECO:0007669"/>
    <property type="project" value="TreeGrafter"/>
</dbReference>
<evidence type="ECO:0000256" key="14">
    <source>
        <dbReference type="PIRSR" id="PIRSR600175-2"/>
    </source>
</evidence>
<feature type="binding site" evidence="13">
    <location>
        <position position="343"/>
    </location>
    <ligand>
        <name>Na(+)</name>
        <dbReference type="ChEBI" id="CHEBI:29101"/>
        <label>1</label>
    </ligand>
</feature>
<evidence type="ECO:0000256" key="2">
    <source>
        <dbReference type="ARBA" id="ARBA00022448"/>
    </source>
</evidence>
<keyword evidence="7 15" id="KW-0769">Symport</keyword>
<dbReference type="GeneID" id="100313588"/>
<reference evidence="17" key="1">
    <citation type="submission" date="2009-10" db="EMBL/GenBank/DDBJ databases">
        <authorList>
            <person name="Freeman R.M.Jr."/>
            <person name="Wu M.M."/>
            <person name="Gerhart J.J."/>
        </authorList>
    </citation>
    <scope>NUCLEOTIDE SEQUENCE</scope>
</reference>
<dbReference type="RefSeq" id="NP_001161527.1">
    <property type="nucleotide sequence ID" value="NM_001168055.1"/>
</dbReference>
<feature type="disulfide bond" evidence="14">
    <location>
        <begin position="179"/>
        <end position="188"/>
    </location>
</feature>
<evidence type="ECO:0000256" key="8">
    <source>
        <dbReference type="ARBA" id="ARBA00022989"/>
    </source>
</evidence>
<evidence type="ECO:0000256" key="16">
    <source>
        <dbReference type="SAM" id="Phobius"/>
    </source>
</evidence>
<gene>
    <name evidence="19" type="primary">LOC100313588</name>
</gene>
<dbReference type="PANTHER" id="PTHR11616">
    <property type="entry name" value="SODIUM/CHLORIDE DEPENDENT TRANSPORTER"/>
    <property type="match status" value="1"/>
</dbReference>
<evidence type="ECO:0000256" key="4">
    <source>
        <dbReference type="ARBA" id="ARBA00022692"/>
    </source>
</evidence>
<feature type="binding site" evidence="13">
    <location>
        <position position="80"/>
    </location>
    <ligand>
        <name>Na(+)</name>
        <dbReference type="ChEBI" id="CHEBI:29101"/>
        <label>1</label>
    </ligand>
</feature>
<evidence type="ECO:0000256" key="1">
    <source>
        <dbReference type="ARBA" id="ARBA00004651"/>
    </source>
</evidence>
<dbReference type="PROSITE" id="PS50267">
    <property type="entry name" value="NA_NEUROTRAN_SYMP_3"/>
    <property type="match status" value="1"/>
</dbReference>
<evidence type="ECO:0000256" key="11">
    <source>
        <dbReference type="ARBA" id="ARBA00023157"/>
    </source>
</evidence>
<feature type="transmembrane region" description="Helical" evidence="16">
    <location>
        <begin position="584"/>
        <end position="604"/>
    </location>
</feature>
<dbReference type="InterPro" id="IPR000175">
    <property type="entry name" value="Na/ntran_symport"/>
</dbReference>
<reference evidence="19" key="2">
    <citation type="submission" date="2025-05" db="UniProtKB">
        <authorList>
            <consortium name="RefSeq"/>
        </authorList>
    </citation>
    <scope>IDENTIFICATION</scope>
</reference>
<feature type="transmembrane region" description="Helical" evidence="16">
    <location>
        <begin position="65"/>
        <end position="84"/>
    </location>
</feature>
<name>D1LWZ8_SACKO</name>
<evidence type="ECO:0000256" key="3">
    <source>
        <dbReference type="ARBA" id="ARBA00022475"/>
    </source>
</evidence>
<feature type="binding site" evidence="13">
    <location>
        <position position="375"/>
    </location>
    <ligand>
        <name>Na(+)</name>
        <dbReference type="ChEBI" id="CHEBI:29101"/>
        <label>1</label>
    </ligand>
</feature>
<keyword evidence="8 16" id="KW-1133">Transmembrane helix</keyword>
<dbReference type="Pfam" id="PF00209">
    <property type="entry name" value="SNF"/>
    <property type="match status" value="1"/>
</dbReference>
<dbReference type="CDD" id="cd11556">
    <property type="entry name" value="SLC6sbd_SERT-like_u1"/>
    <property type="match status" value="1"/>
</dbReference>
<keyword evidence="9 13" id="KW-0915">Sodium</keyword>
<comment type="subcellular location">
    <subcellularLocation>
        <location evidence="1">Cell membrane</location>
        <topology evidence="1">Multi-pass membrane protein</topology>
    </subcellularLocation>
</comment>
<feature type="transmembrane region" description="Helical" evidence="16">
    <location>
        <begin position="332"/>
        <end position="354"/>
    </location>
</feature>
<evidence type="ECO:0000313" key="18">
    <source>
        <dbReference type="Proteomes" id="UP000694865"/>
    </source>
</evidence>
<keyword evidence="11 14" id="KW-1015">Disulfide bond</keyword>
<feature type="binding site" evidence="13">
    <location>
        <position position="73"/>
    </location>
    <ligand>
        <name>Na(+)</name>
        <dbReference type="ChEBI" id="CHEBI:29101"/>
        <label>1</label>
    </ligand>
</feature>
<evidence type="ECO:0000313" key="19">
    <source>
        <dbReference type="RefSeq" id="NP_001161527.1"/>
    </source>
</evidence>
<feature type="binding site" evidence="13">
    <location>
        <position position="440"/>
    </location>
    <ligand>
        <name>Na(+)</name>
        <dbReference type="ChEBI" id="CHEBI:29101"/>
        <label>1</label>
    </ligand>
</feature>
<protein>
    <recommendedName>
        <fullName evidence="15">Transporter</fullName>
    </recommendedName>
</protein>
<keyword evidence="4 15" id="KW-0812">Transmembrane</keyword>
<dbReference type="Proteomes" id="UP000694865">
    <property type="component" value="Unplaced"/>
</dbReference>
<keyword evidence="18" id="KW-1185">Reference proteome</keyword>
<keyword evidence="2 15" id="KW-0813">Transport</keyword>
<organism evidence="17">
    <name type="scientific">Saccoglossus kowalevskii</name>
    <name type="common">Acorn worm</name>
    <dbReference type="NCBI Taxonomy" id="10224"/>
    <lineage>
        <taxon>Eukaryota</taxon>
        <taxon>Metazoa</taxon>
        <taxon>Hemichordata</taxon>
        <taxon>Enteropneusta</taxon>
        <taxon>Harrimaniidae</taxon>
        <taxon>Saccoglossus</taxon>
    </lineage>
</organism>
<dbReference type="EMBL" id="GU075975">
    <property type="protein sequence ID" value="ACY92504.1"/>
    <property type="molecule type" value="mRNA"/>
</dbReference>
<dbReference type="InterPro" id="IPR037272">
    <property type="entry name" value="SNS_sf"/>
</dbReference>
<dbReference type="GO" id="GO:0032809">
    <property type="term" value="C:neuronal cell body membrane"/>
    <property type="evidence" value="ECO:0007669"/>
    <property type="project" value="TreeGrafter"/>
</dbReference>
<keyword evidence="6" id="KW-0532">Neurotransmitter transport</keyword>
<feature type="transmembrane region" description="Helical" evidence="16">
    <location>
        <begin position="96"/>
        <end position="118"/>
    </location>
</feature>
<evidence type="ECO:0000256" key="15">
    <source>
        <dbReference type="RuleBase" id="RU003732"/>
    </source>
</evidence>
<dbReference type="GO" id="GO:0042734">
    <property type="term" value="C:presynaptic membrane"/>
    <property type="evidence" value="ECO:0007669"/>
    <property type="project" value="TreeGrafter"/>
</dbReference>
<dbReference type="OrthoDB" id="6581954at2759"/>
<dbReference type="PRINTS" id="PR00176">
    <property type="entry name" value="NANEUSMPORT"/>
</dbReference>